<keyword evidence="2" id="KW-1185">Reference proteome</keyword>
<evidence type="ECO:0000313" key="2">
    <source>
        <dbReference type="Proteomes" id="UP000295673"/>
    </source>
</evidence>
<sequence>MKRAPLAIDVGIAVPIFKTRLITMFCWQPAIPSWEKGCL</sequence>
<reference evidence="1 2" key="1">
    <citation type="submission" date="2019-03" db="EMBL/GenBank/DDBJ databases">
        <title>Genomic Encyclopedia of Archaeal and Bacterial Type Strains, Phase II (KMG-II): from individual species to whole genera.</title>
        <authorList>
            <person name="Goeker M."/>
        </authorList>
    </citation>
    <scope>NUCLEOTIDE SEQUENCE [LARGE SCALE GENOMIC DNA]</scope>
    <source>
        <strain evidence="1 2">DSM 26433</strain>
    </source>
</reference>
<dbReference type="EMBL" id="SMGR01000004">
    <property type="protein sequence ID" value="TCK99781.1"/>
    <property type="molecule type" value="Genomic_DNA"/>
</dbReference>
<dbReference type="AlphaFoldDB" id="A0A4R1N2U4"/>
<accession>A0A4R1N2U4</accession>
<organism evidence="1 2">
    <name type="scientific">Shimia isoporae</name>
    <dbReference type="NCBI Taxonomy" id="647720"/>
    <lineage>
        <taxon>Bacteria</taxon>
        <taxon>Pseudomonadati</taxon>
        <taxon>Pseudomonadota</taxon>
        <taxon>Alphaproteobacteria</taxon>
        <taxon>Rhodobacterales</taxon>
        <taxon>Roseobacteraceae</taxon>
    </lineage>
</organism>
<proteinExistence type="predicted"/>
<evidence type="ECO:0000313" key="1">
    <source>
        <dbReference type="EMBL" id="TCK99781.1"/>
    </source>
</evidence>
<protein>
    <submittedName>
        <fullName evidence="1">Uncharacterized protein</fullName>
    </submittedName>
</protein>
<dbReference type="Proteomes" id="UP000295673">
    <property type="component" value="Unassembled WGS sequence"/>
</dbReference>
<gene>
    <name evidence="1" type="ORF">BXY66_3485</name>
</gene>
<comment type="caution">
    <text evidence="1">The sequence shown here is derived from an EMBL/GenBank/DDBJ whole genome shotgun (WGS) entry which is preliminary data.</text>
</comment>
<name>A0A4R1N2U4_9RHOB</name>